<evidence type="ECO:0000313" key="2">
    <source>
        <dbReference type="EMBL" id="ABN58320.1"/>
    </source>
</evidence>
<gene>
    <name evidence="2" type="ordered locus">Memar_2397</name>
</gene>
<sequence length="123" mass="13053">MRIGNAFFNSRVLEKVRLRTTGEPTDPGMQGASRYDLPLAGDDGHAAGSGAPRTGDIPKIVGYWSHLRLAPIRWRAYSSNPANPYSAPTGGSGGSAGLPVPANLPPGHEPDRPHRRSAAKNRC</sequence>
<feature type="region of interest" description="Disordered" evidence="1">
    <location>
        <begin position="78"/>
        <end position="123"/>
    </location>
</feature>
<evidence type="ECO:0000256" key="1">
    <source>
        <dbReference type="SAM" id="MobiDB-lite"/>
    </source>
</evidence>
<dbReference type="KEGG" id="mem:Memar_2397"/>
<dbReference type="HOGENOM" id="CLU_2010124_0_0_2"/>
<dbReference type="AlphaFoldDB" id="A3CY70"/>
<reference evidence="2 3" key="1">
    <citation type="journal article" date="2009" name="Stand. Genomic Sci.">
        <title>Complete genome sequence of Methanoculleus marisnigri Romesser et al. 1981 type strain JR1.</title>
        <authorList>
            <person name="Anderson I.J."/>
            <person name="Sieprawska-Lupa M."/>
            <person name="Lapidus A."/>
            <person name="Nolan M."/>
            <person name="Copeland A."/>
            <person name="Glavina Del Rio T."/>
            <person name="Tice H."/>
            <person name="Dalin E."/>
            <person name="Barry K."/>
            <person name="Saunders E."/>
            <person name="Han C."/>
            <person name="Brettin T."/>
            <person name="Detter J.C."/>
            <person name="Bruce D."/>
            <person name="Mikhailova N."/>
            <person name="Pitluck S."/>
            <person name="Hauser L."/>
            <person name="Land M."/>
            <person name="Lucas S."/>
            <person name="Richardson P."/>
            <person name="Whitman W.B."/>
            <person name="Kyrpides N.C."/>
        </authorList>
    </citation>
    <scope>NUCLEOTIDE SEQUENCE [LARGE SCALE GENOMIC DNA]</scope>
    <source>
        <strain evidence="3">ATCC 35101 / DSM 1498 / JR1</strain>
    </source>
</reference>
<organism evidence="2 3">
    <name type="scientific">Methanoculleus marisnigri (strain ATCC 35101 / DSM 1498 / JR1)</name>
    <dbReference type="NCBI Taxonomy" id="368407"/>
    <lineage>
        <taxon>Archaea</taxon>
        <taxon>Methanobacteriati</taxon>
        <taxon>Methanobacteriota</taxon>
        <taxon>Stenosarchaea group</taxon>
        <taxon>Methanomicrobia</taxon>
        <taxon>Methanomicrobiales</taxon>
        <taxon>Methanomicrobiaceae</taxon>
        <taxon>Methanoculleus</taxon>
    </lineage>
</organism>
<feature type="region of interest" description="Disordered" evidence="1">
    <location>
        <begin position="20"/>
        <end position="55"/>
    </location>
</feature>
<protein>
    <submittedName>
        <fullName evidence="2">Uncharacterized protein</fullName>
    </submittedName>
</protein>
<keyword evidence="3" id="KW-1185">Reference proteome</keyword>
<dbReference type="STRING" id="368407.Memar_2397"/>
<name>A3CY70_METMJ</name>
<evidence type="ECO:0000313" key="3">
    <source>
        <dbReference type="Proteomes" id="UP000002146"/>
    </source>
</evidence>
<proteinExistence type="predicted"/>
<dbReference type="Proteomes" id="UP000002146">
    <property type="component" value="Chromosome"/>
</dbReference>
<feature type="compositionally biased region" description="Basic residues" evidence="1">
    <location>
        <begin position="113"/>
        <end position="123"/>
    </location>
</feature>
<dbReference type="EMBL" id="CP000562">
    <property type="protein sequence ID" value="ABN58320.1"/>
    <property type="molecule type" value="Genomic_DNA"/>
</dbReference>
<accession>A3CY70</accession>